<evidence type="ECO:0000313" key="2">
    <source>
        <dbReference type="EMBL" id="MEM0574744.1"/>
    </source>
</evidence>
<sequence>MYPAELLPYKQKDHLNEVWFAIMTMDILEIASLIGDEVNFYESSKQEFLEILDDKFRKHKILKDEQFYLNITNCFKIHKDEIVHEFVGIESGINLGLIFDIKDCRITGIKFCNCFGGIFDLDNYYNW</sequence>
<name>A0AB35Z1H2_9FLAO</name>
<evidence type="ECO:0000313" key="4">
    <source>
        <dbReference type="Proteomes" id="UP001390963"/>
    </source>
</evidence>
<dbReference type="EMBL" id="JBANCF010000018">
    <property type="protein sequence ID" value="MEM0574744.1"/>
    <property type="molecule type" value="Genomic_DNA"/>
</dbReference>
<dbReference type="Proteomes" id="UP001388259">
    <property type="component" value="Unassembled WGS sequence"/>
</dbReference>
<organism evidence="1 3">
    <name type="scientific">Aequorivita flava</name>
    <dbReference type="NCBI Taxonomy" id="3114371"/>
    <lineage>
        <taxon>Bacteria</taxon>
        <taxon>Pseudomonadati</taxon>
        <taxon>Bacteroidota</taxon>
        <taxon>Flavobacteriia</taxon>
        <taxon>Flavobacteriales</taxon>
        <taxon>Flavobacteriaceae</taxon>
        <taxon>Aequorivita</taxon>
    </lineage>
</organism>
<dbReference type="Proteomes" id="UP001390963">
    <property type="component" value="Unassembled WGS sequence"/>
</dbReference>
<evidence type="ECO:0000313" key="3">
    <source>
        <dbReference type="Proteomes" id="UP001388259"/>
    </source>
</evidence>
<comment type="caution">
    <text evidence="1">The sequence shown here is derived from an EMBL/GenBank/DDBJ whole genome shotgun (WGS) entry which is preliminary data.</text>
</comment>
<accession>A0AB35Z1H2</accession>
<evidence type="ECO:0000313" key="1">
    <source>
        <dbReference type="EMBL" id="MEM0519582.1"/>
    </source>
</evidence>
<proteinExistence type="predicted"/>
<reference evidence="1 4" key="1">
    <citation type="submission" date="2024-01" db="EMBL/GenBank/DDBJ databases">
        <title>Aequorivita flavus sp. nov., isolated from deep-sea sediment.</title>
        <authorList>
            <person name="Chen X."/>
        </authorList>
    </citation>
    <scope>NUCLEOTIDE SEQUENCE</scope>
    <source>
        <strain evidence="1">MCCC 1A16923</strain>
        <strain evidence="2 4">MCCC 1A16935</strain>
    </source>
</reference>
<gene>
    <name evidence="2" type="ORF">VZD24_14560</name>
    <name evidence="1" type="ORF">VZD85_14565</name>
</gene>
<protein>
    <submittedName>
        <fullName evidence="1">Uncharacterized protein</fullName>
    </submittedName>
</protein>
<keyword evidence="4" id="KW-1185">Reference proteome</keyword>
<dbReference type="EMBL" id="JAZBJM010000016">
    <property type="protein sequence ID" value="MEM0519582.1"/>
    <property type="molecule type" value="Genomic_DNA"/>
</dbReference>
<dbReference type="AlphaFoldDB" id="A0AB35Z1H2"/>
<dbReference type="RefSeq" id="WP_342688011.1">
    <property type="nucleotide sequence ID" value="NZ_JAZBJM010000016.1"/>
</dbReference>